<reference evidence="4 5" key="1">
    <citation type="submission" date="2019-06" db="EMBL/GenBank/DDBJ databases">
        <title>Sequencing the genomes of 1000 actinobacteria strains.</title>
        <authorList>
            <person name="Klenk H.-P."/>
        </authorList>
    </citation>
    <scope>NUCLEOTIDE SEQUENCE [LARGE SCALE GENOMIC DNA]</scope>
    <source>
        <strain evidence="4 5">DSM 24683</strain>
    </source>
</reference>
<keyword evidence="3" id="KW-0812">Transmembrane</keyword>
<accession>A0A561BNX6</accession>
<sequence length="253" mass="26432">MTDSGLPTSEHLEHLDTDTIADLIENLLPAAEAHRAREHVKACPDCQQTYDALVQLTEDLADEGRTDVPMPADVAEHLDAVIVSESVLRSSTVGVHSLVQLREEPRRHLPKLLLAAAAVVVVAAGGVGVVVATADHSNDGAAGITPTGVPSGVPTIGTEQVGPSAQRWLENSNGPVLHGSADEIDCAKTFAAGRPNPQLQLVQPAQVDGKRATVIGLQGGSPRDIQVFAVTGCSSGSKVATPFFDTTITLRNR</sequence>
<evidence type="ECO:0000256" key="2">
    <source>
        <dbReference type="ARBA" id="ARBA00023163"/>
    </source>
</evidence>
<organism evidence="4 5">
    <name type="scientific">Kribbella amoyensis</name>
    <dbReference type="NCBI Taxonomy" id="996641"/>
    <lineage>
        <taxon>Bacteria</taxon>
        <taxon>Bacillati</taxon>
        <taxon>Actinomycetota</taxon>
        <taxon>Actinomycetes</taxon>
        <taxon>Propionibacteriales</taxon>
        <taxon>Kribbellaceae</taxon>
        <taxon>Kribbella</taxon>
    </lineage>
</organism>
<dbReference type="Gene3D" id="1.10.10.1320">
    <property type="entry name" value="Anti-sigma factor, zinc-finger domain"/>
    <property type="match status" value="1"/>
</dbReference>
<evidence type="ECO:0000256" key="3">
    <source>
        <dbReference type="SAM" id="Phobius"/>
    </source>
</evidence>
<keyword evidence="3" id="KW-0472">Membrane</keyword>
<dbReference type="Proteomes" id="UP000318380">
    <property type="component" value="Unassembled WGS sequence"/>
</dbReference>
<protein>
    <submittedName>
        <fullName evidence="4">Uncharacterized protein</fullName>
    </submittedName>
</protein>
<gene>
    <name evidence="4" type="ORF">FB561_1652</name>
</gene>
<evidence type="ECO:0000313" key="5">
    <source>
        <dbReference type="Proteomes" id="UP000318380"/>
    </source>
</evidence>
<proteinExistence type="predicted"/>
<dbReference type="EMBL" id="VIVK01000001">
    <property type="protein sequence ID" value="TWD80570.1"/>
    <property type="molecule type" value="Genomic_DNA"/>
</dbReference>
<comment type="caution">
    <text evidence="4">The sequence shown here is derived from an EMBL/GenBank/DDBJ whole genome shotgun (WGS) entry which is preliminary data.</text>
</comment>
<evidence type="ECO:0000256" key="1">
    <source>
        <dbReference type="ARBA" id="ARBA00023015"/>
    </source>
</evidence>
<dbReference type="RefSeq" id="WP_145804656.1">
    <property type="nucleotide sequence ID" value="NZ_VIVK01000001.1"/>
</dbReference>
<keyword evidence="3" id="KW-1133">Transmembrane helix</keyword>
<dbReference type="OrthoDB" id="4350643at2"/>
<evidence type="ECO:0000313" key="4">
    <source>
        <dbReference type="EMBL" id="TWD80570.1"/>
    </source>
</evidence>
<keyword evidence="5" id="KW-1185">Reference proteome</keyword>
<name>A0A561BNX6_9ACTN</name>
<keyword evidence="2" id="KW-0804">Transcription</keyword>
<dbReference type="AlphaFoldDB" id="A0A561BNX6"/>
<keyword evidence="1" id="KW-0805">Transcription regulation</keyword>
<feature type="transmembrane region" description="Helical" evidence="3">
    <location>
        <begin position="112"/>
        <end position="132"/>
    </location>
</feature>
<dbReference type="InterPro" id="IPR041916">
    <property type="entry name" value="Anti_sigma_zinc_sf"/>
</dbReference>